<evidence type="ECO:0000313" key="10">
    <source>
        <dbReference type="Proteomes" id="UP000887540"/>
    </source>
</evidence>
<dbReference type="FunFam" id="1.10.10.10:FF:000027">
    <property type="entry name" value="Heat shock transcription factor 1"/>
    <property type="match status" value="1"/>
</dbReference>
<dbReference type="GO" id="GO:0005634">
    <property type="term" value="C:nucleus"/>
    <property type="evidence" value="ECO:0007669"/>
    <property type="project" value="UniProtKB-SubCell"/>
</dbReference>
<dbReference type="PROSITE" id="PS00434">
    <property type="entry name" value="HSF_DOMAIN"/>
    <property type="match status" value="1"/>
</dbReference>
<dbReference type="GO" id="GO:0043565">
    <property type="term" value="F:sequence-specific DNA binding"/>
    <property type="evidence" value="ECO:0007669"/>
    <property type="project" value="InterPro"/>
</dbReference>
<feature type="domain" description="HSF-type DNA-binding" evidence="9">
    <location>
        <begin position="51"/>
        <end position="75"/>
    </location>
</feature>
<name>A0A914D0G8_9BILA</name>
<keyword evidence="5" id="KW-0804">Transcription</keyword>
<dbReference type="PANTHER" id="PTHR10015">
    <property type="entry name" value="HEAT SHOCK TRANSCRIPTION FACTOR"/>
    <property type="match status" value="1"/>
</dbReference>
<comment type="subcellular location">
    <subcellularLocation>
        <location evidence="1">Nucleus</location>
    </subcellularLocation>
</comment>
<keyword evidence="10" id="KW-1185">Reference proteome</keyword>
<dbReference type="PRINTS" id="PR00056">
    <property type="entry name" value="HSFDOMAIN"/>
</dbReference>
<proteinExistence type="inferred from homology"/>
<keyword evidence="6" id="KW-0539">Nucleus</keyword>
<dbReference type="Proteomes" id="UP000887540">
    <property type="component" value="Unplaced"/>
</dbReference>
<sequence>MSTVIEDKLPFFIIKLWNILEDESLADIVRWDESGQSFHILHTFDFTRHVLPNYFKHKNLNSFVRQLNLYGFRKISSLDRSCLVYSVDTPDDLHFSHPYFLKDHPELLYEIRRNCNNTTTKQLLYEIRRNCNNTTTKRQAQAQKPVIEEKTILVAENDLISVLNEINSLRERMNFYEDTVFELARENELLWEELEIIRTAHNKQQQSVNKLVQFLVSLLQPQKRMGKRIFPLNDEFESRGNNPLVATTNLQSKHNREILDCIQREMSEGQFLKAPQMTSKLIARSPGSLLQRLMSHHQLSKSSNLQDNGTIVIQNTGQTRPVQQQNVMNLKSSASSQNLAVQTIQGSSKSLVPVYSNQKLTMSANRPENTSFEVSRPIKRFTTQTPFHSEPSTSQQHATDLALAHHDYTMQIPPSLNLDHEFGLNQDFSLLEDPNFGNEEEWNDEEHLGFFDYGSNSVHSVHPPNDGNFTIQNQGGGQHYGIQMSPGTMTMEMSPQMGNF</sequence>
<protein>
    <submittedName>
        <fullName evidence="11">HSF-type DNA-binding domain-containing protein</fullName>
    </submittedName>
</protein>
<dbReference type="Pfam" id="PF00447">
    <property type="entry name" value="HSF_DNA-bind"/>
    <property type="match status" value="1"/>
</dbReference>
<evidence type="ECO:0000256" key="5">
    <source>
        <dbReference type="ARBA" id="ARBA00023163"/>
    </source>
</evidence>
<organism evidence="10 11">
    <name type="scientific">Acrobeloides nanus</name>
    <dbReference type="NCBI Taxonomy" id="290746"/>
    <lineage>
        <taxon>Eukaryota</taxon>
        <taxon>Metazoa</taxon>
        <taxon>Ecdysozoa</taxon>
        <taxon>Nematoda</taxon>
        <taxon>Chromadorea</taxon>
        <taxon>Rhabditida</taxon>
        <taxon>Tylenchina</taxon>
        <taxon>Cephalobomorpha</taxon>
        <taxon>Cephaloboidea</taxon>
        <taxon>Cephalobidae</taxon>
        <taxon>Acrobeloides</taxon>
    </lineage>
</organism>
<evidence type="ECO:0000256" key="8">
    <source>
        <dbReference type="SAM" id="Coils"/>
    </source>
</evidence>
<reference evidence="11" key="1">
    <citation type="submission" date="2022-11" db="UniProtKB">
        <authorList>
            <consortium name="WormBaseParasite"/>
        </authorList>
    </citation>
    <scope>IDENTIFICATION</scope>
</reference>
<feature type="coiled-coil region" evidence="8">
    <location>
        <begin position="152"/>
        <end position="186"/>
    </location>
</feature>
<keyword evidence="3" id="KW-0805">Transcription regulation</keyword>
<dbReference type="InterPro" id="IPR036388">
    <property type="entry name" value="WH-like_DNA-bd_sf"/>
</dbReference>
<dbReference type="AlphaFoldDB" id="A0A914D0G8"/>
<evidence type="ECO:0000256" key="6">
    <source>
        <dbReference type="ARBA" id="ARBA00023242"/>
    </source>
</evidence>
<accession>A0A914D0G8</accession>
<dbReference type="SUPFAM" id="SSF46785">
    <property type="entry name" value="Winged helix' DNA-binding domain"/>
    <property type="match status" value="1"/>
</dbReference>
<dbReference type="Gene3D" id="1.10.10.10">
    <property type="entry name" value="Winged helix-like DNA-binding domain superfamily/Winged helix DNA-binding domain"/>
    <property type="match status" value="1"/>
</dbReference>
<dbReference type="InterPro" id="IPR000232">
    <property type="entry name" value="HSF_DNA-bd"/>
</dbReference>
<dbReference type="GO" id="GO:0003700">
    <property type="term" value="F:DNA-binding transcription factor activity"/>
    <property type="evidence" value="ECO:0007669"/>
    <property type="project" value="InterPro"/>
</dbReference>
<dbReference type="SMART" id="SM00415">
    <property type="entry name" value="HSF"/>
    <property type="match status" value="1"/>
</dbReference>
<evidence type="ECO:0000256" key="1">
    <source>
        <dbReference type="ARBA" id="ARBA00004123"/>
    </source>
</evidence>
<dbReference type="PANTHER" id="PTHR10015:SF427">
    <property type="entry name" value="HEAT SHOCK FACTOR PROTEIN"/>
    <property type="match status" value="1"/>
</dbReference>
<dbReference type="InterPro" id="IPR036390">
    <property type="entry name" value="WH_DNA-bd_sf"/>
</dbReference>
<evidence type="ECO:0000259" key="9">
    <source>
        <dbReference type="PROSITE" id="PS00434"/>
    </source>
</evidence>
<keyword evidence="4" id="KW-0238">DNA-binding</keyword>
<evidence type="ECO:0000256" key="2">
    <source>
        <dbReference type="ARBA" id="ARBA00006403"/>
    </source>
</evidence>
<evidence type="ECO:0000313" key="11">
    <source>
        <dbReference type="WBParaSite" id="ACRNAN_scaffold1605.g16036.t1"/>
    </source>
</evidence>
<dbReference type="WBParaSite" id="ACRNAN_scaffold1605.g16036.t1">
    <property type="protein sequence ID" value="ACRNAN_scaffold1605.g16036.t1"/>
    <property type="gene ID" value="ACRNAN_scaffold1605.g16036"/>
</dbReference>
<evidence type="ECO:0000256" key="4">
    <source>
        <dbReference type="ARBA" id="ARBA00023125"/>
    </source>
</evidence>
<evidence type="ECO:0000256" key="3">
    <source>
        <dbReference type="ARBA" id="ARBA00023015"/>
    </source>
</evidence>
<keyword evidence="8" id="KW-0175">Coiled coil</keyword>
<evidence type="ECO:0000256" key="7">
    <source>
        <dbReference type="RuleBase" id="RU004020"/>
    </source>
</evidence>
<comment type="similarity">
    <text evidence="2 7">Belongs to the HSF family.</text>
</comment>